<dbReference type="OrthoDB" id="258806at2759"/>
<evidence type="ECO:0000259" key="14">
    <source>
        <dbReference type="PROSITE" id="PS51800"/>
    </source>
</evidence>
<evidence type="ECO:0000256" key="5">
    <source>
        <dbReference type="ARBA" id="ARBA00022694"/>
    </source>
</evidence>
<keyword evidence="6 12" id="KW-0479">Metal-binding</keyword>
<dbReference type="Pfam" id="PF05253">
    <property type="entry name" value="zf-U11-48K"/>
    <property type="match status" value="1"/>
</dbReference>
<keyword evidence="4 12" id="KW-0949">S-adenosyl-L-methionine</keyword>
<keyword evidence="5 12" id="KW-0819">tRNA processing</keyword>
<gene>
    <name evidence="15" type="ORF">MUK42_32751</name>
</gene>
<protein>
    <recommendedName>
        <fullName evidence="12">tRNA:m(4)X modification enzyme TRM13</fullName>
        <ecNumber evidence="12">2.1.1.225</ecNumber>
    </recommendedName>
</protein>
<keyword evidence="7 12" id="KW-0863">Zinc-finger</keyword>
<dbReference type="GO" id="GO:0030488">
    <property type="term" value="P:tRNA methylation"/>
    <property type="evidence" value="ECO:0007669"/>
    <property type="project" value="InterPro"/>
</dbReference>
<evidence type="ECO:0000256" key="1">
    <source>
        <dbReference type="ARBA" id="ARBA00005265"/>
    </source>
</evidence>
<dbReference type="EMBL" id="CP097507">
    <property type="protein sequence ID" value="URE02475.1"/>
    <property type="molecule type" value="Genomic_DNA"/>
</dbReference>
<dbReference type="PANTHER" id="PTHR12998">
    <property type="entry name" value="TRNA:M(4)X MODIFICATION ENZYME TRM13 HOMOLOG"/>
    <property type="match status" value="1"/>
</dbReference>
<evidence type="ECO:0000256" key="6">
    <source>
        <dbReference type="ARBA" id="ARBA00022723"/>
    </source>
</evidence>
<evidence type="ECO:0000256" key="4">
    <source>
        <dbReference type="ARBA" id="ARBA00022691"/>
    </source>
</evidence>
<reference evidence="15" key="1">
    <citation type="submission" date="2022-05" db="EMBL/GenBank/DDBJ databases">
        <title>The Musa troglodytarum L. genome provides insights into the mechanism of non-climacteric behaviour and enrichment of carotenoids.</title>
        <authorList>
            <person name="Wang J."/>
        </authorList>
    </citation>
    <scope>NUCLEOTIDE SEQUENCE</scope>
    <source>
        <tissue evidence="15">Leaf</tissue>
    </source>
</reference>
<evidence type="ECO:0000256" key="11">
    <source>
        <dbReference type="ARBA" id="ARBA00049393"/>
    </source>
</evidence>
<accession>A0A9E7FV12</accession>
<dbReference type="GO" id="GO:0106050">
    <property type="term" value="F:tRNA 2'-O-methyltransferase activity"/>
    <property type="evidence" value="ECO:0007669"/>
    <property type="project" value="UniProtKB-UniRule"/>
</dbReference>
<dbReference type="Proteomes" id="UP001055439">
    <property type="component" value="Chromosome 5"/>
</dbReference>
<comment type="function">
    <text evidence="12">tRNA methylase which 2'-O-methylates cytidine(4) in tRNA(Pro) and tRNA(Gly)(GCC), and adenosine(4) in tRNA(His).</text>
</comment>
<dbReference type="Pfam" id="PF05206">
    <property type="entry name" value="TRM13"/>
    <property type="match status" value="1"/>
</dbReference>
<dbReference type="AlphaFoldDB" id="A0A9E7FV12"/>
<evidence type="ECO:0000313" key="16">
    <source>
        <dbReference type="Proteomes" id="UP001055439"/>
    </source>
</evidence>
<name>A0A9E7FV12_9LILI</name>
<dbReference type="EC" id="2.1.1.225" evidence="12"/>
<dbReference type="GO" id="GO:0008270">
    <property type="term" value="F:zinc ion binding"/>
    <property type="evidence" value="ECO:0007669"/>
    <property type="project" value="UniProtKB-KW"/>
</dbReference>
<comment type="catalytic activity">
    <reaction evidence="10 12">
        <text>cytidine(4) in tRNA(Gly)(GCC) + S-adenosyl-L-methionine = 2'-O-methylcytidine(4) in tRNA(Gly)(GCC) + S-adenosyl-L-homocysteine + H(+)</text>
        <dbReference type="Rhea" id="RHEA:43192"/>
        <dbReference type="Rhea" id="RHEA-COMP:10399"/>
        <dbReference type="Rhea" id="RHEA-COMP:10400"/>
        <dbReference type="ChEBI" id="CHEBI:15378"/>
        <dbReference type="ChEBI" id="CHEBI:57856"/>
        <dbReference type="ChEBI" id="CHEBI:59789"/>
        <dbReference type="ChEBI" id="CHEBI:74495"/>
        <dbReference type="ChEBI" id="CHEBI:82748"/>
        <dbReference type="EC" id="2.1.1.225"/>
    </reaction>
</comment>
<comment type="similarity">
    <text evidence="1 12">Belongs to the methyltransferase TRM13 family.</text>
</comment>
<keyword evidence="16" id="KW-1185">Reference proteome</keyword>
<keyword evidence="8 12" id="KW-0862">Zinc</keyword>
<sequence length="317" mass="35268">MCHQRRRRRAGGGRRSDHEEAVSGLAPQQAPPLRQHAPPCLWVTMFCGNHEPTAEARRIPCPIDPSHSVSGENLKSHVKRCPFKKQAQVLENQPYYSKGINSGSSGDGKDDAVGSAAKRNAIFRMSVQEFHGLLGKIKLIHSAISMVLPHSYLVPDACSKWLNQRLDRLISESLDSESSMNDSQAFGSSNTMSAKAPGKKTKFLLSLGITEEEFHAMTWFTSWAVDADHSSELSDLSHQETNLSTICSEDKQSNLEDSDVEEVIPSMPVLDSARLGFICKRDHRHWEVVESERPRNGRTTCEVFPVKYFTGKSFAAC</sequence>
<evidence type="ECO:0000313" key="15">
    <source>
        <dbReference type="EMBL" id="URE02475.1"/>
    </source>
</evidence>
<feature type="compositionally biased region" description="Basic residues" evidence="13">
    <location>
        <begin position="1"/>
        <end position="12"/>
    </location>
</feature>
<evidence type="ECO:0000256" key="9">
    <source>
        <dbReference type="ARBA" id="ARBA00048165"/>
    </source>
</evidence>
<evidence type="ECO:0000256" key="2">
    <source>
        <dbReference type="ARBA" id="ARBA00022603"/>
    </source>
</evidence>
<evidence type="ECO:0000256" key="13">
    <source>
        <dbReference type="SAM" id="MobiDB-lite"/>
    </source>
</evidence>
<evidence type="ECO:0000256" key="3">
    <source>
        <dbReference type="ARBA" id="ARBA00022679"/>
    </source>
</evidence>
<comment type="catalytic activity">
    <reaction evidence="11 12">
        <text>adenosine(4) in tRNA(His) + S-adenosyl-L-methionine = 2'-O-methyladenosine(4) in tRNA(His) + S-adenosyl-L-homocysteine + H(+)</text>
        <dbReference type="Rhea" id="RHEA:43196"/>
        <dbReference type="Rhea" id="RHEA-COMP:10401"/>
        <dbReference type="Rhea" id="RHEA-COMP:10402"/>
        <dbReference type="ChEBI" id="CHEBI:15378"/>
        <dbReference type="ChEBI" id="CHEBI:57856"/>
        <dbReference type="ChEBI" id="CHEBI:59789"/>
        <dbReference type="ChEBI" id="CHEBI:74411"/>
        <dbReference type="ChEBI" id="CHEBI:74477"/>
        <dbReference type="EC" id="2.1.1.225"/>
    </reaction>
</comment>
<dbReference type="InterPro" id="IPR007871">
    <property type="entry name" value="Methyltransferase_TRM13"/>
</dbReference>
<dbReference type="InterPro" id="IPR022776">
    <property type="entry name" value="TRM13/UPF0224_CHHC_Znf_dom"/>
</dbReference>
<keyword evidence="2 12" id="KW-0489">Methyltransferase</keyword>
<evidence type="ECO:0000256" key="12">
    <source>
        <dbReference type="RuleBase" id="RU367103"/>
    </source>
</evidence>
<evidence type="ECO:0000256" key="8">
    <source>
        <dbReference type="ARBA" id="ARBA00022833"/>
    </source>
</evidence>
<dbReference type="PROSITE" id="PS51800">
    <property type="entry name" value="ZF_CHHC_U11_48K"/>
    <property type="match status" value="1"/>
</dbReference>
<evidence type="ECO:0000256" key="10">
    <source>
        <dbReference type="ARBA" id="ARBA00048635"/>
    </source>
</evidence>
<dbReference type="PANTHER" id="PTHR12998:SF0">
    <property type="entry name" value="TRNA:M(4)X MODIFICATION ENZYME TRM13 HOMOLOG"/>
    <property type="match status" value="1"/>
</dbReference>
<organism evidence="15 16">
    <name type="scientific">Musa troglodytarum</name>
    <name type="common">fe'i banana</name>
    <dbReference type="NCBI Taxonomy" id="320322"/>
    <lineage>
        <taxon>Eukaryota</taxon>
        <taxon>Viridiplantae</taxon>
        <taxon>Streptophyta</taxon>
        <taxon>Embryophyta</taxon>
        <taxon>Tracheophyta</taxon>
        <taxon>Spermatophyta</taxon>
        <taxon>Magnoliopsida</taxon>
        <taxon>Liliopsida</taxon>
        <taxon>Zingiberales</taxon>
        <taxon>Musaceae</taxon>
        <taxon>Musa</taxon>
    </lineage>
</organism>
<comment type="catalytic activity">
    <reaction evidence="9 12">
        <text>cytidine(4) in tRNA(Pro) + S-adenosyl-L-methionine = 2'-O-methylcytidine(4) in tRNA(Pro) + S-adenosyl-L-homocysteine + H(+)</text>
        <dbReference type="Rhea" id="RHEA:32767"/>
        <dbReference type="Rhea" id="RHEA-COMP:10397"/>
        <dbReference type="Rhea" id="RHEA-COMP:10398"/>
        <dbReference type="ChEBI" id="CHEBI:15378"/>
        <dbReference type="ChEBI" id="CHEBI:57856"/>
        <dbReference type="ChEBI" id="CHEBI:59789"/>
        <dbReference type="ChEBI" id="CHEBI:74495"/>
        <dbReference type="ChEBI" id="CHEBI:82748"/>
        <dbReference type="EC" id="2.1.1.225"/>
    </reaction>
</comment>
<feature type="region of interest" description="Disordered" evidence="13">
    <location>
        <begin position="1"/>
        <end position="34"/>
    </location>
</feature>
<dbReference type="InterPro" id="IPR039044">
    <property type="entry name" value="Trm13"/>
</dbReference>
<proteinExistence type="inferred from homology"/>
<evidence type="ECO:0000256" key="7">
    <source>
        <dbReference type="ARBA" id="ARBA00022771"/>
    </source>
</evidence>
<feature type="domain" description="CHHC U11-48K-type" evidence="14">
    <location>
        <begin position="58"/>
        <end position="85"/>
    </location>
</feature>
<keyword evidence="3 12" id="KW-0808">Transferase</keyword>